<dbReference type="SUPFAM" id="SSF56954">
    <property type="entry name" value="Outer membrane efflux proteins (OEP)"/>
    <property type="match status" value="1"/>
</dbReference>
<comment type="caution">
    <text evidence="6">The sequence shown here is derived from an EMBL/GenBank/DDBJ whole genome shotgun (WGS) entry which is preliminary data.</text>
</comment>
<evidence type="ECO:0008006" key="8">
    <source>
        <dbReference type="Google" id="ProtNLM"/>
    </source>
</evidence>
<dbReference type="AlphaFoldDB" id="A0A1V8M1D1"/>
<evidence type="ECO:0000256" key="2">
    <source>
        <dbReference type="ARBA" id="ARBA00022452"/>
    </source>
</evidence>
<dbReference type="GO" id="GO:0015288">
    <property type="term" value="F:porin activity"/>
    <property type="evidence" value="ECO:0007669"/>
    <property type="project" value="TreeGrafter"/>
</dbReference>
<comment type="subcellular location">
    <subcellularLocation>
        <location evidence="1">Cell outer membrane</location>
    </subcellularLocation>
</comment>
<accession>A0A1V8M1D1</accession>
<organism evidence="6 7">
    <name type="scientific">Methyloprofundus sedimenti</name>
    <dbReference type="NCBI Taxonomy" id="1420851"/>
    <lineage>
        <taxon>Bacteria</taxon>
        <taxon>Pseudomonadati</taxon>
        <taxon>Pseudomonadota</taxon>
        <taxon>Gammaproteobacteria</taxon>
        <taxon>Methylococcales</taxon>
        <taxon>Methylococcaceae</taxon>
        <taxon>Methyloprofundus</taxon>
    </lineage>
</organism>
<reference evidence="6 7" key="1">
    <citation type="submission" date="2015-12" db="EMBL/GenBank/DDBJ databases">
        <authorList>
            <person name="Shamseldin A."/>
            <person name="Moawad H."/>
            <person name="Abd El-Rahim W.M."/>
            <person name="Sadowsky M.J."/>
        </authorList>
    </citation>
    <scope>NUCLEOTIDE SEQUENCE [LARGE SCALE GENOMIC DNA]</scope>
    <source>
        <strain evidence="6 7">WF1</strain>
    </source>
</reference>
<keyword evidence="5" id="KW-0998">Cell outer membrane</keyword>
<dbReference type="GO" id="GO:0015562">
    <property type="term" value="F:efflux transmembrane transporter activity"/>
    <property type="evidence" value="ECO:0007669"/>
    <property type="project" value="InterPro"/>
</dbReference>
<keyword evidence="2" id="KW-1134">Transmembrane beta strand</keyword>
<dbReference type="OrthoDB" id="8478097at2"/>
<dbReference type="InterPro" id="IPR051906">
    <property type="entry name" value="TolC-like"/>
</dbReference>
<dbReference type="STRING" id="1420851.AU255_18925"/>
<dbReference type="Proteomes" id="UP000191980">
    <property type="component" value="Unassembled WGS sequence"/>
</dbReference>
<dbReference type="Gene3D" id="1.20.1600.10">
    <property type="entry name" value="Outer membrane efflux proteins (OEP)"/>
    <property type="match status" value="1"/>
</dbReference>
<evidence type="ECO:0000256" key="3">
    <source>
        <dbReference type="ARBA" id="ARBA00022692"/>
    </source>
</evidence>
<keyword evidence="3" id="KW-0812">Transmembrane</keyword>
<evidence type="ECO:0000313" key="6">
    <source>
        <dbReference type="EMBL" id="OQK15233.1"/>
    </source>
</evidence>
<protein>
    <recommendedName>
        <fullName evidence="8">Transporter</fullName>
    </recommendedName>
</protein>
<dbReference type="RefSeq" id="WP_080524483.1">
    <property type="nucleotide sequence ID" value="NZ_LPUF01000005.1"/>
</dbReference>
<sequence>MPIKLFIYVLLWSWVCFLSVSNAEETPIVDHVDLITIDPQLSLSDLVNQTLEKYPDYALIAAMNQESDALQERGNSWISGAPQLQTYYKDDFAGTNTGAYEFDGTIQVPVWNWGQRDAGLQLAEQAGQSAAQQMKVIKLNVAGLVREVLWLLKLEDLRYELAKKEFSLAERLMKTVQRRVDLGDIPRSDFLLAQSEFLQKKVDLIHQEAAVMHARKRYYFLTQTHKMPEQINEVQSTKTTINEAHPALAAINATIARKKAQVEWVKTQGSGQTTVAIGGVSERGSRNDSSINSIAFYVNVPFGGSAFLAPQIAAANREYVAAETEKMHTSRALLAQLHEAEHELEVELAQFEITQQMQTNAKEHLKMADISFVAGEINLTDFLRVQSQAQRAIKDAQESGIRLQRDIAFYNQVVGVMP</sequence>
<evidence type="ECO:0000256" key="1">
    <source>
        <dbReference type="ARBA" id="ARBA00004442"/>
    </source>
</evidence>
<gene>
    <name evidence="6" type="ORF">AU255_18925</name>
</gene>
<keyword evidence="4" id="KW-0472">Membrane</keyword>
<keyword evidence="7" id="KW-1185">Reference proteome</keyword>
<evidence type="ECO:0000256" key="5">
    <source>
        <dbReference type="ARBA" id="ARBA00023237"/>
    </source>
</evidence>
<dbReference type="GO" id="GO:0009279">
    <property type="term" value="C:cell outer membrane"/>
    <property type="evidence" value="ECO:0007669"/>
    <property type="project" value="UniProtKB-SubCell"/>
</dbReference>
<dbReference type="PANTHER" id="PTHR30026:SF20">
    <property type="entry name" value="OUTER MEMBRANE PROTEIN TOLC"/>
    <property type="match status" value="1"/>
</dbReference>
<evidence type="ECO:0000313" key="7">
    <source>
        <dbReference type="Proteomes" id="UP000191980"/>
    </source>
</evidence>
<evidence type="ECO:0000256" key="4">
    <source>
        <dbReference type="ARBA" id="ARBA00023136"/>
    </source>
</evidence>
<proteinExistence type="predicted"/>
<dbReference type="GO" id="GO:1990281">
    <property type="term" value="C:efflux pump complex"/>
    <property type="evidence" value="ECO:0007669"/>
    <property type="project" value="TreeGrafter"/>
</dbReference>
<name>A0A1V8M1D1_9GAMM</name>
<dbReference type="PANTHER" id="PTHR30026">
    <property type="entry name" value="OUTER MEMBRANE PROTEIN TOLC"/>
    <property type="match status" value="1"/>
</dbReference>
<dbReference type="EMBL" id="LPUF01000005">
    <property type="protein sequence ID" value="OQK15233.1"/>
    <property type="molecule type" value="Genomic_DNA"/>
</dbReference>